<evidence type="ECO:0000256" key="2">
    <source>
        <dbReference type="ARBA" id="ARBA00023210"/>
    </source>
</evidence>
<keyword evidence="2 5" id="KW-0717">Septation</keyword>
<dbReference type="HAMAP" id="MF_01197">
    <property type="entry name" value="SepF"/>
    <property type="match status" value="1"/>
</dbReference>
<sequence length="166" mass="18248">MSALRKMTNFLGYSEPAEDSYADERYAPAEEGYAEDGYAHAGASSYLPEQETGEYEAYDSYEDESVPQPVAVPDLRRIVTVHPSTYNEARVIGESFRDGVPVIVNLTNMSESDARRMVDFSAGLVFGLHGAIERVTPRVFLLTPASVEIDGGDGAEEPHGRFFNQS</sequence>
<comment type="similarity">
    <text evidence="5">Belongs to the SepF family.</text>
</comment>
<dbReference type="PANTHER" id="PTHR35798">
    <property type="entry name" value="CELL DIVISION PROTEIN SEPF"/>
    <property type="match status" value="1"/>
</dbReference>
<feature type="compositionally biased region" description="Acidic residues" evidence="6">
    <location>
        <begin position="51"/>
        <end position="64"/>
    </location>
</feature>
<dbReference type="InterPro" id="IPR023052">
    <property type="entry name" value="Cell_div_SepF"/>
</dbReference>
<evidence type="ECO:0000256" key="3">
    <source>
        <dbReference type="ARBA" id="ARBA00023306"/>
    </source>
</evidence>
<dbReference type="Pfam" id="PF04472">
    <property type="entry name" value="SepF"/>
    <property type="match status" value="1"/>
</dbReference>
<reference evidence="8" key="1">
    <citation type="submission" date="2016-02" db="EMBL/GenBank/DDBJ databases">
        <authorList>
            <person name="Holder M.E."/>
            <person name="Ajami N.J."/>
            <person name="Petrosino J.F."/>
        </authorList>
    </citation>
    <scope>NUCLEOTIDE SEQUENCE [LARGE SCALE GENOMIC DNA]</scope>
    <source>
        <strain evidence="8">CCUG 36733</strain>
    </source>
</reference>
<evidence type="ECO:0000313" key="7">
    <source>
        <dbReference type="EMBL" id="AMD87705.1"/>
    </source>
</evidence>
<keyword evidence="1 5" id="KW-0132">Cell division</keyword>
<feature type="region of interest" description="Disordered" evidence="6">
    <location>
        <begin position="40"/>
        <end position="64"/>
    </location>
</feature>
<keyword evidence="5" id="KW-0963">Cytoplasm</keyword>
<evidence type="ECO:0000256" key="6">
    <source>
        <dbReference type="SAM" id="MobiDB-lite"/>
    </source>
</evidence>
<comment type="function">
    <text evidence="4 5">Cell division protein that is part of the divisome complex and is recruited early to the Z-ring. Probably stimulates Z-ring formation, perhaps through the cross-linking of FtsZ protofilaments. Its function overlaps with FtsA.</text>
</comment>
<dbReference type="Gene3D" id="3.30.110.150">
    <property type="entry name" value="SepF-like protein"/>
    <property type="match status" value="1"/>
</dbReference>
<dbReference type="Proteomes" id="UP000065220">
    <property type="component" value="Chromosome"/>
</dbReference>
<accession>A0A0X8JF54</accession>
<evidence type="ECO:0000256" key="1">
    <source>
        <dbReference type="ARBA" id="ARBA00022618"/>
    </source>
</evidence>
<dbReference type="InterPro" id="IPR007561">
    <property type="entry name" value="Cell_div_SepF/SepF-rel"/>
</dbReference>
<dbReference type="PANTHER" id="PTHR35798:SF1">
    <property type="entry name" value="CELL DIVISION PROTEIN SEPF"/>
    <property type="match status" value="1"/>
</dbReference>
<evidence type="ECO:0000256" key="4">
    <source>
        <dbReference type="ARBA" id="ARBA00044936"/>
    </source>
</evidence>
<dbReference type="AlphaFoldDB" id="A0A0X8JF54"/>
<comment type="subunit">
    <text evidence="5">Homodimer. Interacts with FtsZ.</text>
</comment>
<dbReference type="GO" id="GO:0005737">
    <property type="term" value="C:cytoplasm"/>
    <property type="evidence" value="ECO:0007669"/>
    <property type="project" value="UniProtKB-SubCell"/>
</dbReference>
<dbReference type="STRING" id="111015.AXF14_09065"/>
<dbReference type="EMBL" id="CP014228">
    <property type="protein sequence ID" value="AMD87705.1"/>
    <property type="molecule type" value="Genomic_DNA"/>
</dbReference>
<dbReference type="GO" id="GO:0000917">
    <property type="term" value="P:division septum assembly"/>
    <property type="evidence" value="ECO:0007669"/>
    <property type="project" value="UniProtKB-KW"/>
</dbReference>
<gene>
    <name evidence="5" type="primary">sepF</name>
    <name evidence="7" type="ORF">AXF14_09065</name>
</gene>
<keyword evidence="3 5" id="KW-0131">Cell cycle</keyword>
<protein>
    <recommendedName>
        <fullName evidence="5">Cell division protein SepF</fullName>
    </recommendedName>
</protein>
<dbReference type="KEGG" id="ard:AXF14_09065"/>
<keyword evidence="8" id="KW-1185">Reference proteome</keyword>
<organism evidence="7 8">
    <name type="scientific">Actinomyces radicidentis</name>
    <dbReference type="NCBI Taxonomy" id="111015"/>
    <lineage>
        <taxon>Bacteria</taxon>
        <taxon>Bacillati</taxon>
        <taxon>Actinomycetota</taxon>
        <taxon>Actinomycetes</taxon>
        <taxon>Actinomycetales</taxon>
        <taxon>Actinomycetaceae</taxon>
        <taxon>Actinomyces</taxon>
    </lineage>
</organism>
<name>A0A0X8JF54_ACTRD</name>
<dbReference type="GO" id="GO:0043093">
    <property type="term" value="P:FtsZ-dependent cytokinesis"/>
    <property type="evidence" value="ECO:0007669"/>
    <property type="project" value="UniProtKB-UniRule"/>
</dbReference>
<comment type="subcellular location">
    <subcellularLocation>
        <location evidence="5">Cytoplasm</location>
    </subcellularLocation>
    <text evidence="5">Localizes to the division site, in a FtsZ-dependent manner.</text>
</comment>
<dbReference type="InterPro" id="IPR038594">
    <property type="entry name" value="SepF-like_sf"/>
</dbReference>
<evidence type="ECO:0000256" key="5">
    <source>
        <dbReference type="HAMAP-Rule" id="MF_01197"/>
    </source>
</evidence>
<proteinExistence type="inferred from homology"/>
<dbReference type="OrthoDB" id="3731101at2"/>
<evidence type="ECO:0000313" key="8">
    <source>
        <dbReference type="Proteomes" id="UP000065220"/>
    </source>
</evidence>
<dbReference type="RefSeq" id="WP_067942665.1">
    <property type="nucleotide sequence ID" value="NZ_CAUHMM010000094.1"/>
</dbReference>